<keyword evidence="3" id="KW-0539">Nucleus</keyword>
<dbReference type="Gene3D" id="2.170.150.80">
    <property type="entry name" value="NAC domain"/>
    <property type="match status" value="1"/>
</dbReference>
<name>A0A8T0I2G0_CERPU</name>
<evidence type="ECO:0000313" key="7">
    <source>
        <dbReference type="Proteomes" id="UP000822688"/>
    </source>
</evidence>
<reference evidence="6" key="1">
    <citation type="submission" date="2020-06" db="EMBL/GenBank/DDBJ databases">
        <title>WGS assembly of Ceratodon purpureus strain R40.</title>
        <authorList>
            <person name="Carey S.B."/>
            <person name="Jenkins J."/>
            <person name="Shu S."/>
            <person name="Lovell J.T."/>
            <person name="Sreedasyam A."/>
            <person name="Maumus F."/>
            <person name="Tiley G.P."/>
            <person name="Fernandez-Pozo N."/>
            <person name="Barry K."/>
            <person name="Chen C."/>
            <person name="Wang M."/>
            <person name="Lipzen A."/>
            <person name="Daum C."/>
            <person name="Saski C.A."/>
            <person name="Payton A.C."/>
            <person name="Mcbreen J.C."/>
            <person name="Conrad R.E."/>
            <person name="Kollar L.M."/>
            <person name="Olsson S."/>
            <person name="Huttunen S."/>
            <person name="Landis J.B."/>
            <person name="Wickett N.J."/>
            <person name="Johnson M.G."/>
            <person name="Rensing S.A."/>
            <person name="Grimwood J."/>
            <person name="Schmutz J."/>
            <person name="Mcdaniel S.F."/>
        </authorList>
    </citation>
    <scope>NUCLEOTIDE SEQUENCE</scope>
    <source>
        <strain evidence="6">R40</strain>
    </source>
</reference>
<dbReference type="GO" id="GO:0003677">
    <property type="term" value="F:DNA binding"/>
    <property type="evidence" value="ECO:0007669"/>
    <property type="project" value="InterPro"/>
</dbReference>
<dbReference type="PANTHER" id="PTHR31744:SF194">
    <property type="entry name" value="OS01G0888300 PROTEIN"/>
    <property type="match status" value="1"/>
</dbReference>
<dbReference type="PANTHER" id="PTHR31744">
    <property type="entry name" value="PROTEIN CUP-SHAPED COTYLEDON 2-RELATED"/>
    <property type="match status" value="1"/>
</dbReference>
<evidence type="ECO:0000256" key="4">
    <source>
        <dbReference type="SAM" id="MobiDB-lite"/>
    </source>
</evidence>
<keyword evidence="7" id="KW-1185">Reference proteome</keyword>
<dbReference type="InterPro" id="IPR003441">
    <property type="entry name" value="NAC-dom"/>
</dbReference>
<sequence length="371" mass="41413">MAFMQSEREWLFFCPRDTKYPNGARPNRVTASGYWKATGTDRPVRRAQDACCIGLKKTLVFYTGRAPRGRKTEWIMNEYRLPQNEQRSTFCQAVRNFHLKTSNTTTTELDMKEVALCRIYKKPFQINFLGATANLVADSFMPDIVDPSGSSAPNQALPSPNRVKFAGHCNGSTLDSDVNAGISKSSTSSTARKTNIVKDQTDLSSNLVSRYKFPGIPDETDDMSAQLIEAEVQRRDFRNSSSSYAPPNLGDKYCALEHMFMQRRNAGAEASTHQVVDRLNWSDCNAGETARLSTPNKQLQVPGDQCPTMASIDRMLKASMWSPRPPANLDCAGALMKLDYGDDINELDIRSLSMPKINSESGQFEWSSLPL</sequence>
<proteinExistence type="predicted"/>
<accession>A0A8T0I2G0</accession>
<dbReference type="EMBL" id="CM026425">
    <property type="protein sequence ID" value="KAG0577139.1"/>
    <property type="molecule type" value="Genomic_DNA"/>
</dbReference>
<dbReference type="SUPFAM" id="SSF101941">
    <property type="entry name" value="NAC domain"/>
    <property type="match status" value="1"/>
</dbReference>
<evidence type="ECO:0000259" key="5">
    <source>
        <dbReference type="PROSITE" id="PS51005"/>
    </source>
</evidence>
<feature type="domain" description="NAC" evidence="5">
    <location>
        <begin position="1"/>
        <end position="122"/>
    </location>
</feature>
<dbReference type="PROSITE" id="PS51005">
    <property type="entry name" value="NAC"/>
    <property type="match status" value="1"/>
</dbReference>
<evidence type="ECO:0000256" key="3">
    <source>
        <dbReference type="ARBA" id="ARBA00023242"/>
    </source>
</evidence>
<feature type="region of interest" description="Disordered" evidence="4">
    <location>
        <begin position="176"/>
        <end position="195"/>
    </location>
</feature>
<dbReference type="GO" id="GO:0006355">
    <property type="term" value="P:regulation of DNA-templated transcription"/>
    <property type="evidence" value="ECO:0007669"/>
    <property type="project" value="InterPro"/>
</dbReference>
<comment type="caution">
    <text evidence="6">The sequence shown here is derived from an EMBL/GenBank/DDBJ whole genome shotgun (WGS) entry which is preliminary data.</text>
</comment>
<keyword evidence="1" id="KW-0805">Transcription regulation</keyword>
<gene>
    <name evidence="6" type="ORF">KC19_5G134000</name>
</gene>
<dbReference type="InterPro" id="IPR036093">
    <property type="entry name" value="NAC_dom_sf"/>
</dbReference>
<keyword evidence="2" id="KW-0804">Transcription</keyword>
<evidence type="ECO:0000313" key="6">
    <source>
        <dbReference type="EMBL" id="KAG0577139.1"/>
    </source>
</evidence>
<dbReference type="Pfam" id="PF02365">
    <property type="entry name" value="NAM"/>
    <property type="match status" value="1"/>
</dbReference>
<evidence type="ECO:0000256" key="1">
    <source>
        <dbReference type="ARBA" id="ARBA00023015"/>
    </source>
</evidence>
<dbReference type="Proteomes" id="UP000822688">
    <property type="component" value="Chromosome 5"/>
</dbReference>
<protein>
    <recommendedName>
        <fullName evidence="5">NAC domain-containing protein</fullName>
    </recommendedName>
</protein>
<organism evidence="6 7">
    <name type="scientific">Ceratodon purpureus</name>
    <name type="common">Fire moss</name>
    <name type="synonym">Dicranum purpureum</name>
    <dbReference type="NCBI Taxonomy" id="3225"/>
    <lineage>
        <taxon>Eukaryota</taxon>
        <taxon>Viridiplantae</taxon>
        <taxon>Streptophyta</taxon>
        <taxon>Embryophyta</taxon>
        <taxon>Bryophyta</taxon>
        <taxon>Bryophytina</taxon>
        <taxon>Bryopsida</taxon>
        <taxon>Dicranidae</taxon>
        <taxon>Pseudoditrichales</taxon>
        <taxon>Ditrichaceae</taxon>
        <taxon>Ceratodon</taxon>
    </lineage>
</organism>
<dbReference type="AlphaFoldDB" id="A0A8T0I2G0"/>
<evidence type="ECO:0000256" key="2">
    <source>
        <dbReference type="ARBA" id="ARBA00023163"/>
    </source>
</evidence>